<dbReference type="PROSITE" id="PS50893">
    <property type="entry name" value="ABC_TRANSPORTER_2"/>
    <property type="match status" value="1"/>
</dbReference>
<gene>
    <name evidence="5" type="ORF">ACFQJ7_07040</name>
</gene>
<accession>A0ABD5XA07</accession>
<dbReference type="InterPro" id="IPR003593">
    <property type="entry name" value="AAA+_ATPase"/>
</dbReference>
<evidence type="ECO:0000256" key="1">
    <source>
        <dbReference type="ARBA" id="ARBA00022448"/>
    </source>
</evidence>
<keyword evidence="2" id="KW-0547">Nucleotide-binding</keyword>
<dbReference type="RefSeq" id="WP_267638705.1">
    <property type="nucleotide sequence ID" value="NZ_JAODIY010000018.1"/>
</dbReference>
<dbReference type="AlphaFoldDB" id="A0ABD5XA07"/>
<dbReference type="SMART" id="SM00382">
    <property type="entry name" value="AAA"/>
    <property type="match status" value="1"/>
</dbReference>
<evidence type="ECO:0000313" key="6">
    <source>
        <dbReference type="Proteomes" id="UP001596414"/>
    </source>
</evidence>
<dbReference type="PANTHER" id="PTHR42939">
    <property type="entry name" value="ABC TRANSPORTER ATP-BINDING PROTEIN ALBC-RELATED"/>
    <property type="match status" value="1"/>
</dbReference>
<dbReference type="Gene3D" id="3.40.50.300">
    <property type="entry name" value="P-loop containing nucleotide triphosphate hydrolases"/>
    <property type="match status" value="1"/>
</dbReference>
<dbReference type="InterPro" id="IPR051782">
    <property type="entry name" value="ABC_Transporter_VariousFunc"/>
</dbReference>
<feature type="domain" description="ABC transporter" evidence="4">
    <location>
        <begin position="22"/>
        <end position="251"/>
    </location>
</feature>
<proteinExistence type="predicted"/>
<dbReference type="InterPro" id="IPR003439">
    <property type="entry name" value="ABC_transporter-like_ATP-bd"/>
</dbReference>
<dbReference type="SUPFAM" id="SSF52540">
    <property type="entry name" value="P-loop containing nucleoside triphosphate hydrolases"/>
    <property type="match status" value="1"/>
</dbReference>
<evidence type="ECO:0000259" key="4">
    <source>
        <dbReference type="PROSITE" id="PS50893"/>
    </source>
</evidence>
<dbReference type="EMBL" id="JBHSZQ010000009">
    <property type="protein sequence ID" value="MFC7125793.1"/>
    <property type="molecule type" value="Genomic_DNA"/>
</dbReference>
<dbReference type="InterPro" id="IPR027417">
    <property type="entry name" value="P-loop_NTPase"/>
</dbReference>
<dbReference type="PANTHER" id="PTHR42939:SF1">
    <property type="entry name" value="ABC TRANSPORTER ATP-BINDING PROTEIN ALBC-RELATED"/>
    <property type="match status" value="1"/>
</dbReference>
<evidence type="ECO:0000313" key="5">
    <source>
        <dbReference type="EMBL" id="MFC7125793.1"/>
    </source>
</evidence>
<protein>
    <submittedName>
        <fullName evidence="5">ABC transporter ATP-binding protein</fullName>
    </submittedName>
</protein>
<dbReference type="Pfam" id="PF00005">
    <property type="entry name" value="ABC_tran"/>
    <property type="match status" value="1"/>
</dbReference>
<evidence type="ECO:0000256" key="2">
    <source>
        <dbReference type="ARBA" id="ARBA00022741"/>
    </source>
</evidence>
<name>A0ABD5XA07_9EURY</name>
<keyword evidence="3 5" id="KW-0067">ATP-binding</keyword>
<comment type="caution">
    <text evidence="5">The sequence shown here is derived from an EMBL/GenBank/DDBJ whole genome shotgun (WGS) entry which is preliminary data.</text>
</comment>
<keyword evidence="1" id="KW-0813">Transport</keyword>
<sequence length="271" mass="29615">MTRNQSNPAAVNDHGTDDQLAISTDDLRKEYGGTIAVDGLDLTVDRGTIYGFLGPNGAGKSTTIRMLTALLPPSSGTGRVAGAPITDREALIDHIGYLPESPPIHDEFTAREQLEYHGGLREMKPTEIESRIETLLDRFELAEDADDRIVTYSKGMRQKTGLIQAIMHQPDVVFLDEPTSGLDPRAARTVRETITDLAANDTTVFLSTHILPVVEELATEVGILYDGQLVTEGAPTELKERLEAGEESSLEDVFLEVTTDEQYAAEDSEDE</sequence>
<dbReference type="Proteomes" id="UP001596414">
    <property type="component" value="Unassembled WGS sequence"/>
</dbReference>
<dbReference type="CDD" id="cd03230">
    <property type="entry name" value="ABC_DR_subfamily_A"/>
    <property type="match status" value="1"/>
</dbReference>
<reference evidence="5 6" key="1">
    <citation type="journal article" date="2014" name="Int. J. Syst. Evol. Microbiol.">
        <title>Complete genome sequence of Corynebacterium casei LMG S-19264T (=DSM 44701T), isolated from a smear-ripened cheese.</title>
        <authorList>
            <consortium name="US DOE Joint Genome Institute (JGI-PGF)"/>
            <person name="Walter F."/>
            <person name="Albersmeier A."/>
            <person name="Kalinowski J."/>
            <person name="Ruckert C."/>
        </authorList>
    </citation>
    <scope>NUCLEOTIDE SEQUENCE [LARGE SCALE GENOMIC DNA]</scope>
    <source>
        <strain evidence="5 6">CGMCC 4.7215</strain>
    </source>
</reference>
<dbReference type="GO" id="GO:0005524">
    <property type="term" value="F:ATP binding"/>
    <property type="evidence" value="ECO:0007669"/>
    <property type="project" value="UniProtKB-KW"/>
</dbReference>
<organism evidence="5 6">
    <name type="scientific">Halovenus rubra</name>
    <dbReference type="NCBI Taxonomy" id="869890"/>
    <lineage>
        <taxon>Archaea</taxon>
        <taxon>Methanobacteriati</taxon>
        <taxon>Methanobacteriota</taxon>
        <taxon>Stenosarchaea group</taxon>
        <taxon>Halobacteria</taxon>
        <taxon>Halobacteriales</taxon>
        <taxon>Haloarculaceae</taxon>
        <taxon>Halovenus</taxon>
    </lineage>
</organism>
<evidence type="ECO:0000256" key="3">
    <source>
        <dbReference type="ARBA" id="ARBA00022840"/>
    </source>
</evidence>